<dbReference type="Proteomes" id="UP000001194">
    <property type="component" value="Unassembled WGS sequence"/>
</dbReference>
<organism evidence="2">
    <name type="scientific">Laccaria bicolor (strain S238N-H82 / ATCC MYA-4686)</name>
    <name type="common">Bicoloured deceiver</name>
    <name type="synonym">Laccaria laccata var. bicolor</name>
    <dbReference type="NCBI Taxonomy" id="486041"/>
    <lineage>
        <taxon>Eukaryota</taxon>
        <taxon>Fungi</taxon>
        <taxon>Dikarya</taxon>
        <taxon>Basidiomycota</taxon>
        <taxon>Agaricomycotina</taxon>
        <taxon>Agaricomycetes</taxon>
        <taxon>Agaricomycetidae</taxon>
        <taxon>Agaricales</taxon>
        <taxon>Agaricineae</taxon>
        <taxon>Hydnangiaceae</taxon>
        <taxon>Laccaria</taxon>
    </lineage>
</organism>
<keyword evidence="2" id="KW-1185">Reference proteome</keyword>
<accession>B0E0M3</accession>
<dbReference type="HOGENOM" id="CLU_1098654_0_0_1"/>
<evidence type="ECO:0000313" key="2">
    <source>
        <dbReference type="Proteomes" id="UP000001194"/>
    </source>
</evidence>
<dbReference type="InParanoid" id="B0E0M3"/>
<dbReference type="GeneID" id="6085401"/>
<proteinExistence type="predicted"/>
<sequence>MSEHISLEDALANLLSAKAKVIYSLNSGNGNDAIYWRTDPVKGQTALNRAVKAVDGELRTRNGPRDVLALVRRIFYFFDHHSALNPISNSGMVLPLPSHTVQPLPLPYQWSPHPSSVGGGLLVQGSSAHPPVHHEVQRGRYGEAPVTAPTFQVPYTGNSQPGWPSNSSVGGGLLVQTHPPVHHEVHRGRPLYRYGEAPVTAPTFQGPYTGNSQPGSTSNICVPQSCFGTRSSWSLAHDPLTSLNLPVSVLYHV</sequence>
<dbReference type="KEGG" id="lbc:LACBIDRAFT_334874"/>
<reference evidence="1 2" key="1">
    <citation type="journal article" date="2008" name="Nature">
        <title>The genome of Laccaria bicolor provides insights into mycorrhizal symbiosis.</title>
        <authorList>
            <person name="Martin F."/>
            <person name="Aerts A."/>
            <person name="Ahren D."/>
            <person name="Brun A."/>
            <person name="Danchin E.G.J."/>
            <person name="Duchaussoy F."/>
            <person name="Gibon J."/>
            <person name="Kohler A."/>
            <person name="Lindquist E."/>
            <person name="Pereda V."/>
            <person name="Salamov A."/>
            <person name="Shapiro H.J."/>
            <person name="Wuyts J."/>
            <person name="Blaudez D."/>
            <person name="Buee M."/>
            <person name="Brokstein P."/>
            <person name="Canbaeck B."/>
            <person name="Cohen D."/>
            <person name="Courty P.E."/>
            <person name="Coutinho P.M."/>
            <person name="Delaruelle C."/>
            <person name="Detter J.C."/>
            <person name="Deveau A."/>
            <person name="DiFazio S."/>
            <person name="Duplessis S."/>
            <person name="Fraissinet-Tachet L."/>
            <person name="Lucic E."/>
            <person name="Frey-Klett P."/>
            <person name="Fourrey C."/>
            <person name="Feussner I."/>
            <person name="Gay G."/>
            <person name="Grimwood J."/>
            <person name="Hoegger P.J."/>
            <person name="Jain P."/>
            <person name="Kilaru S."/>
            <person name="Labbe J."/>
            <person name="Lin Y.C."/>
            <person name="Legue V."/>
            <person name="Le Tacon F."/>
            <person name="Marmeisse R."/>
            <person name="Melayah D."/>
            <person name="Montanini B."/>
            <person name="Muratet M."/>
            <person name="Nehls U."/>
            <person name="Niculita-Hirzel H."/>
            <person name="Oudot-Le Secq M.P."/>
            <person name="Peter M."/>
            <person name="Quesneville H."/>
            <person name="Rajashekar B."/>
            <person name="Reich M."/>
            <person name="Rouhier N."/>
            <person name="Schmutz J."/>
            <person name="Yin T."/>
            <person name="Chalot M."/>
            <person name="Henrissat B."/>
            <person name="Kuees U."/>
            <person name="Lucas S."/>
            <person name="Van de Peer Y."/>
            <person name="Podila G.K."/>
            <person name="Polle A."/>
            <person name="Pukkila P.J."/>
            <person name="Richardson P.M."/>
            <person name="Rouze P."/>
            <person name="Sanders I.R."/>
            <person name="Stajich J.E."/>
            <person name="Tunlid A."/>
            <person name="Tuskan G."/>
            <person name="Grigoriev I.V."/>
        </authorList>
    </citation>
    <scope>NUCLEOTIDE SEQUENCE [LARGE SCALE GENOMIC DNA]</scope>
    <source>
        <strain evidence="2">S238N-H82 / ATCC MYA-4686</strain>
    </source>
</reference>
<dbReference type="RefSeq" id="XP_001889752.1">
    <property type="nucleotide sequence ID" value="XM_001889717.1"/>
</dbReference>
<protein>
    <submittedName>
        <fullName evidence="1">Predicted protein</fullName>
    </submittedName>
</protein>
<dbReference type="EMBL" id="DS547161">
    <property type="protein sequence ID" value="EDQ99641.1"/>
    <property type="molecule type" value="Genomic_DNA"/>
</dbReference>
<dbReference type="AlphaFoldDB" id="B0E0M3"/>
<gene>
    <name evidence="1" type="ORF">LACBIDRAFT_334874</name>
</gene>
<evidence type="ECO:0000313" key="1">
    <source>
        <dbReference type="EMBL" id="EDQ99641.1"/>
    </source>
</evidence>
<name>B0E0M3_LACBS</name>